<keyword evidence="11 12" id="KW-0961">Cell wall biogenesis/degradation</keyword>
<dbReference type="PANTHER" id="PTHR23132:SF25">
    <property type="entry name" value="D-ALANINE--D-ALANINE LIGASE A"/>
    <property type="match status" value="1"/>
</dbReference>
<reference evidence="18" key="1">
    <citation type="submission" date="2019-09" db="EMBL/GenBank/DDBJ databases">
        <title>Characterisation of the sponge microbiome using genome-centric metagenomics.</title>
        <authorList>
            <person name="Engelberts J.P."/>
            <person name="Robbins S.J."/>
            <person name="De Goeij J.M."/>
            <person name="Aranda M."/>
            <person name="Bell S.C."/>
            <person name="Webster N.S."/>
        </authorList>
    </citation>
    <scope>NUCLEOTIDE SEQUENCE</scope>
    <source>
        <strain evidence="18">SB0662_bin_9</strain>
    </source>
</reference>
<feature type="binding site" evidence="14">
    <location>
        <begin position="168"/>
        <end position="170"/>
    </location>
    <ligand>
        <name>ATP</name>
        <dbReference type="ChEBI" id="CHEBI:30616"/>
    </ligand>
</feature>
<dbReference type="GO" id="GO:0005829">
    <property type="term" value="C:cytosol"/>
    <property type="evidence" value="ECO:0007669"/>
    <property type="project" value="TreeGrafter"/>
</dbReference>
<dbReference type="GO" id="GO:0008716">
    <property type="term" value="F:D-alanine-D-alanine ligase activity"/>
    <property type="evidence" value="ECO:0007669"/>
    <property type="project" value="UniProtKB-UniRule"/>
</dbReference>
<evidence type="ECO:0000256" key="2">
    <source>
        <dbReference type="ARBA" id="ARBA00010871"/>
    </source>
</evidence>
<evidence type="ECO:0000256" key="15">
    <source>
        <dbReference type="PIRSR" id="PIRSR039102-3"/>
    </source>
</evidence>
<evidence type="ECO:0000256" key="6">
    <source>
        <dbReference type="ARBA" id="ARBA00022840"/>
    </source>
</evidence>
<comment type="subcellular location">
    <subcellularLocation>
        <location evidence="12">Cytoplasm</location>
    </subcellularLocation>
</comment>
<dbReference type="EC" id="6.3.2.4" evidence="12"/>
<accession>A0A6B1DLV8</accession>
<dbReference type="GO" id="GO:0005524">
    <property type="term" value="F:ATP binding"/>
    <property type="evidence" value="ECO:0007669"/>
    <property type="project" value="UniProtKB-UniRule"/>
</dbReference>
<dbReference type="InterPro" id="IPR011127">
    <property type="entry name" value="Dala_Dala_lig_N"/>
</dbReference>
<evidence type="ECO:0000256" key="14">
    <source>
        <dbReference type="PIRSR" id="PIRSR039102-2"/>
    </source>
</evidence>
<feature type="active site" evidence="13">
    <location>
        <position position="176"/>
    </location>
</feature>
<dbReference type="PROSITE" id="PS00843">
    <property type="entry name" value="DALA_DALA_LIGASE_1"/>
    <property type="match status" value="1"/>
</dbReference>
<dbReference type="GO" id="GO:0008360">
    <property type="term" value="P:regulation of cell shape"/>
    <property type="evidence" value="ECO:0007669"/>
    <property type="project" value="UniProtKB-KW"/>
</dbReference>
<dbReference type="GO" id="GO:0071555">
    <property type="term" value="P:cell wall organization"/>
    <property type="evidence" value="ECO:0007669"/>
    <property type="project" value="UniProtKB-KW"/>
</dbReference>
<feature type="binding site" evidence="15">
    <location>
        <position position="301"/>
    </location>
    <ligand>
        <name>Mg(2+)</name>
        <dbReference type="ChEBI" id="CHEBI:18420"/>
        <label>1</label>
    </ligand>
</feature>
<feature type="binding site" evidence="14">
    <location>
        <position position="123"/>
    </location>
    <ligand>
        <name>ATP</name>
        <dbReference type="ChEBI" id="CHEBI:30616"/>
    </ligand>
</feature>
<keyword evidence="3 12" id="KW-0436">Ligase</keyword>
<comment type="cofactor">
    <cofactor evidence="1">
        <name>Mn(2+)</name>
        <dbReference type="ChEBI" id="CHEBI:29035"/>
    </cofactor>
</comment>
<evidence type="ECO:0000259" key="17">
    <source>
        <dbReference type="PROSITE" id="PS50975"/>
    </source>
</evidence>
<comment type="cofactor">
    <cofactor evidence="15">
        <name>Mg(2+)</name>
        <dbReference type="ChEBI" id="CHEBI:18420"/>
    </cofactor>
    <cofactor evidence="15">
        <name>Mn(2+)</name>
        <dbReference type="ChEBI" id="CHEBI:29035"/>
    </cofactor>
    <text evidence="15">Binds 2 magnesium or manganese ions per subunit.</text>
</comment>
<dbReference type="InterPro" id="IPR011095">
    <property type="entry name" value="Dala_Dala_lig_C"/>
</dbReference>
<evidence type="ECO:0000256" key="12">
    <source>
        <dbReference type="HAMAP-Rule" id="MF_00047"/>
    </source>
</evidence>
<keyword evidence="6 16" id="KW-0067">ATP-binding</keyword>
<evidence type="ECO:0000256" key="3">
    <source>
        <dbReference type="ARBA" id="ARBA00022598"/>
    </source>
</evidence>
<evidence type="ECO:0000256" key="5">
    <source>
        <dbReference type="ARBA" id="ARBA00022741"/>
    </source>
</evidence>
<evidence type="ECO:0000256" key="10">
    <source>
        <dbReference type="ARBA" id="ARBA00023211"/>
    </source>
</evidence>
<evidence type="ECO:0000256" key="11">
    <source>
        <dbReference type="ARBA" id="ARBA00023316"/>
    </source>
</evidence>
<dbReference type="Pfam" id="PF07478">
    <property type="entry name" value="Dala_Dala_lig_C"/>
    <property type="match status" value="1"/>
</dbReference>
<feature type="active site" evidence="13">
    <location>
        <position position="13"/>
    </location>
</feature>
<dbReference type="Pfam" id="PF01820">
    <property type="entry name" value="Dala_Dala_lig_N"/>
    <property type="match status" value="1"/>
</dbReference>
<evidence type="ECO:0000256" key="7">
    <source>
        <dbReference type="ARBA" id="ARBA00022842"/>
    </source>
</evidence>
<dbReference type="InterPro" id="IPR005905">
    <property type="entry name" value="D_ala_D_ala"/>
</dbReference>
<feature type="binding site" evidence="15">
    <location>
        <position position="287"/>
    </location>
    <ligand>
        <name>Mg(2+)</name>
        <dbReference type="ChEBI" id="CHEBI:18420"/>
        <label>1</label>
    </ligand>
</feature>
<dbReference type="InterPro" id="IPR013815">
    <property type="entry name" value="ATP_grasp_subdomain_1"/>
</dbReference>
<feature type="active site" evidence="13">
    <location>
        <position position="312"/>
    </location>
</feature>
<comment type="function">
    <text evidence="12">Cell wall formation.</text>
</comment>
<dbReference type="SUPFAM" id="SSF52440">
    <property type="entry name" value="PreATP-grasp domain"/>
    <property type="match status" value="1"/>
</dbReference>
<proteinExistence type="inferred from homology"/>
<keyword evidence="5 14" id="KW-0547">Nucleotide-binding</keyword>
<dbReference type="EMBL" id="VXPY01000002">
    <property type="protein sequence ID" value="MYD88769.1"/>
    <property type="molecule type" value="Genomic_DNA"/>
</dbReference>
<evidence type="ECO:0000256" key="1">
    <source>
        <dbReference type="ARBA" id="ARBA00001936"/>
    </source>
</evidence>
<sequence>MRVALIYGGRSSEHEVSLRSAASVRTTLAKAGHHVVDMAISAEGRWLNGPDARTLLASGPAPPPDGLHLPDRDTRTILAEVDVVFPVLHGPHGEDGTVQGLLELAGLPYVGSGVLGSALAMDKAVARPLLQAAGLPMVAHRTLRLDTAEDVARQDPDALAADLGLPLFVKPSNMGSSVGVSRVDELAGLLPALRHARQFDNKVLVETAVPNARELEVSVLGDGNPEASLPGEIRPGNDFYDYDAKYADAGSELLVPAPVPNEMTTALQAMSIRAFKALDCCGMARVDFLVDPIDHTIHLNEVNTIPGFTSISMYPKMWEASGLSYPDLLNRLLDIAVARHQRKQRLKTTL</sequence>
<keyword evidence="10 15" id="KW-0464">Manganese</keyword>
<evidence type="ECO:0000256" key="8">
    <source>
        <dbReference type="ARBA" id="ARBA00022960"/>
    </source>
</evidence>
<feature type="binding site" evidence="14">
    <location>
        <begin position="176"/>
        <end position="177"/>
    </location>
    <ligand>
        <name>ATP</name>
        <dbReference type="ChEBI" id="CHEBI:30616"/>
    </ligand>
</feature>
<feature type="binding site" evidence="14">
    <location>
        <begin position="300"/>
        <end position="301"/>
    </location>
    <ligand>
        <name>ATP</name>
        <dbReference type="ChEBI" id="CHEBI:30616"/>
    </ligand>
</feature>
<comment type="pathway">
    <text evidence="12">Cell wall biogenesis; peptidoglycan biosynthesis.</text>
</comment>
<gene>
    <name evidence="12" type="primary">ddl</name>
    <name evidence="18" type="ORF">F4Y08_00295</name>
</gene>
<dbReference type="AlphaFoldDB" id="A0A6B1DLV8"/>
<evidence type="ECO:0000256" key="9">
    <source>
        <dbReference type="ARBA" id="ARBA00022984"/>
    </source>
</evidence>
<comment type="similarity">
    <text evidence="2 12">Belongs to the D-alanine--D-alanine ligase family.</text>
</comment>
<dbReference type="PANTHER" id="PTHR23132">
    <property type="entry name" value="D-ALANINE--D-ALANINE LIGASE"/>
    <property type="match status" value="1"/>
</dbReference>
<dbReference type="UniPathway" id="UPA00219"/>
<keyword evidence="9 12" id="KW-0573">Peptidoglycan synthesis</keyword>
<feature type="binding site" evidence="15">
    <location>
        <position position="301"/>
    </location>
    <ligand>
        <name>Mg(2+)</name>
        <dbReference type="ChEBI" id="CHEBI:18420"/>
        <label>2</label>
    </ligand>
</feature>
<organism evidence="18">
    <name type="scientific">Caldilineaceae bacterium SB0662_bin_9</name>
    <dbReference type="NCBI Taxonomy" id="2605258"/>
    <lineage>
        <taxon>Bacteria</taxon>
        <taxon>Bacillati</taxon>
        <taxon>Chloroflexota</taxon>
        <taxon>Caldilineae</taxon>
        <taxon>Caldilineales</taxon>
        <taxon>Caldilineaceae</taxon>
    </lineage>
</organism>
<comment type="caution">
    <text evidence="18">The sequence shown here is derived from an EMBL/GenBank/DDBJ whole genome shotgun (WGS) entry which is preliminary data.</text>
</comment>
<dbReference type="NCBIfam" id="NF002528">
    <property type="entry name" value="PRK01966.1-4"/>
    <property type="match status" value="1"/>
</dbReference>
<dbReference type="SUPFAM" id="SSF56059">
    <property type="entry name" value="Glutathione synthetase ATP-binding domain-like"/>
    <property type="match status" value="1"/>
</dbReference>
<dbReference type="HAMAP" id="MF_00047">
    <property type="entry name" value="Dala_Dala_lig"/>
    <property type="match status" value="1"/>
</dbReference>
<keyword evidence="12" id="KW-0963">Cytoplasm</keyword>
<dbReference type="GO" id="GO:0046872">
    <property type="term" value="F:metal ion binding"/>
    <property type="evidence" value="ECO:0007669"/>
    <property type="project" value="UniProtKB-KW"/>
</dbReference>
<dbReference type="PROSITE" id="PS00844">
    <property type="entry name" value="DALA_DALA_LIGASE_2"/>
    <property type="match status" value="1"/>
</dbReference>
<keyword evidence="7 15" id="KW-0460">Magnesium</keyword>
<evidence type="ECO:0000256" key="13">
    <source>
        <dbReference type="PIRSR" id="PIRSR039102-1"/>
    </source>
</evidence>
<dbReference type="PROSITE" id="PS50975">
    <property type="entry name" value="ATP_GRASP"/>
    <property type="match status" value="1"/>
</dbReference>
<name>A0A6B1DLV8_9CHLR</name>
<dbReference type="FunFam" id="3.30.470.20:FF:000008">
    <property type="entry name" value="D-alanine--D-alanine ligase"/>
    <property type="match status" value="1"/>
</dbReference>
<dbReference type="InterPro" id="IPR000291">
    <property type="entry name" value="D-Ala_lig_Van_CS"/>
</dbReference>
<dbReference type="InterPro" id="IPR016185">
    <property type="entry name" value="PreATP-grasp_dom_sf"/>
</dbReference>
<dbReference type="NCBIfam" id="TIGR01205">
    <property type="entry name" value="D_ala_D_alaTIGR"/>
    <property type="match status" value="1"/>
</dbReference>
<evidence type="ECO:0000313" key="18">
    <source>
        <dbReference type="EMBL" id="MYD88769.1"/>
    </source>
</evidence>
<keyword evidence="4 15" id="KW-0479">Metal-binding</keyword>
<keyword evidence="8 12" id="KW-0133">Cell shape</keyword>
<feature type="domain" description="ATP-grasp" evidence="17">
    <location>
        <begin position="127"/>
        <end position="334"/>
    </location>
</feature>
<dbReference type="PIRSF" id="PIRSF039102">
    <property type="entry name" value="Ddl/VanB"/>
    <property type="match status" value="1"/>
</dbReference>
<evidence type="ECO:0000256" key="4">
    <source>
        <dbReference type="ARBA" id="ARBA00022723"/>
    </source>
</evidence>
<dbReference type="Gene3D" id="3.30.1490.20">
    <property type="entry name" value="ATP-grasp fold, A domain"/>
    <property type="match status" value="1"/>
</dbReference>
<protein>
    <recommendedName>
        <fullName evidence="12">D-alanine--D-alanine ligase</fullName>
        <ecNumber evidence="12">6.3.2.4</ecNumber>
    </recommendedName>
    <alternativeName>
        <fullName evidence="12">D-Ala-D-Ala ligase</fullName>
    </alternativeName>
    <alternativeName>
        <fullName evidence="12">D-alanylalanine synthetase</fullName>
    </alternativeName>
</protein>
<feature type="binding site" evidence="14">
    <location>
        <begin position="206"/>
        <end position="214"/>
    </location>
    <ligand>
        <name>ATP</name>
        <dbReference type="ChEBI" id="CHEBI:30616"/>
    </ligand>
</feature>
<evidence type="ECO:0000256" key="16">
    <source>
        <dbReference type="PROSITE-ProRule" id="PRU00409"/>
    </source>
</evidence>
<dbReference type="Gene3D" id="3.40.50.20">
    <property type="match status" value="1"/>
</dbReference>
<dbReference type="GO" id="GO:0009252">
    <property type="term" value="P:peptidoglycan biosynthetic process"/>
    <property type="evidence" value="ECO:0007669"/>
    <property type="project" value="UniProtKB-UniRule"/>
</dbReference>
<dbReference type="InterPro" id="IPR011761">
    <property type="entry name" value="ATP-grasp"/>
</dbReference>
<dbReference type="Gene3D" id="3.30.470.20">
    <property type="entry name" value="ATP-grasp fold, B domain"/>
    <property type="match status" value="1"/>
</dbReference>
<feature type="binding site" evidence="15">
    <location>
        <position position="303"/>
    </location>
    <ligand>
        <name>Mg(2+)</name>
        <dbReference type="ChEBI" id="CHEBI:18420"/>
        <label>2</label>
    </ligand>
</feature>
<comment type="catalytic activity">
    <reaction evidence="12">
        <text>2 D-alanine + ATP = D-alanyl-D-alanine + ADP + phosphate + H(+)</text>
        <dbReference type="Rhea" id="RHEA:11224"/>
        <dbReference type="ChEBI" id="CHEBI:15378"/>
        <dbReference type="ChEBI" id="CHEBI:30616"/>
        <dbReference type="ChEBI" id="CHEBI:43474"/>
        <dbReference type="ChEBI" id="CHEBI:57416"/>
        <dbReference type="ChEBI" id="CHEBI:57822"/>
        <dbReference type="ChEBI" id="CHEBI:456216"/>
        <dbReference type="EC" id="6.3.2.4"/>
    </reaction>
</comment>